<gene>
    <name evidence="1" type="ORF">METZ01_LOCUS487070</name>
</gene>
<evidence type="ECO:0000313" key="1">
    <source>
        <dbReference type="EMBL" id="SVE34216.1"/>
    </source>
</evidence>
<reference evidence="1" key="1">
    <citation type="submission" date="2018-05" db="EMBL/GenBank/DDBJ databases">
        <authorList>
            <person name="Lanie J.A."/>
            <person name="Ng W.-L."/>
            <person name="Kazmierczak K.M."/>
            <person name="Andrzejewski T.M."/>
            <person name="Davidsen T.M."/>
            <person name="Wayne K.J."/>
            <person name="Tettelin H."/>
            <person name="Glass J.I."/>
            <person name="Rusch D."/>
            <person name="Podicherti R."/>
            <person name="Tsui H.-C.T."/>
            <person name="Winkler M.E."/>
        </authorList>
    </citation>
    <scope>NUCLEOTIDE SEQUENCE</scope>
</reference>
<sequence>KYYRHYLVIGVLRLLKYMQIGSGRN</sequence>
<feature type="non-terminal residue" evidence="1">
    <location>
        <position position="1"/>
    </location>
</feature>
<name>A0A383CPC3_9ZZZZ</name>
<dbReference type="EMBL" id="UINC01210652">
    <property type="protein sequence ID" value="SVE34216.1"/>
    <property type="molecule type" value="Genomic_DNA"/>
</dbReference>
<accession>A0A383CPC3</accession>
<organism evidence="1">
    <name type="scientific">marine metagenome</name>
    <dbReference type="NCBI Taxonomy" id="408172"/>
    <lineage>
        <taxon>unclassified sequences</taxon>
        <taxon>metagenomes</taxon>
        <taxon>ecological metagenomes</taxon>
    </lineage>
</organism>
<protein>
    <submittedName>
        <fullName evidence="1">Uncharacterized protein</fullName>
    </submittedName>
</protein>
<feature type="non-terminal residue" evidence="1">
    <location>
        <position position="25"/>
    </location>
</feature>
<dbReference type="AlphaFoldDB" id="A0A383CPC3"/>
<proteinExistence type="predicted"/>